<dbReference type="PRINTS" id="PR00032">
    <property type="entry name" value="HTHARAC"/>
</dbReference>
<evidence type="ECO:0000256" key="2">
    <source>
        <dbReference type="ARBA" id="ARBA00023125"/>
    </source>
</evidence>
<protein>
    <submittedName>
        <fullName evidence="5">Transcriptional regulator, AraC family</fullName>
    </submittedName>
</protein>
<keyword evidence="3" id="KW-0804">Transcription</keyword>
<dbReference type="InterPro" id="IPR050204">
    <property type="entry name" value="AraC_XylS_family_regulators"/>
</dbReference>
<evidence type="ECO:0000313" key="6">
    <source>
        <dbReference type="Proteomes" id="UP000191040"/>
    </source>
</evidence>
<dbReference type="InterPro" id="IPR009057">
    <property type="entry name" value="Homeodomain-like_sf"/>
</dbReference>
<dbReference type="Proteomes" id="UP000191040">
    <property type="component" value="Chromosome I"/>
</dbReference>
<dbReference type="RefSeq" id="WP_078700842.1">
    <property type="nucleotide sequence ID" value="NZ_LT796768.1"/>
</dbReference>
<dbReference type="Pfam" id="PF12833">
    <property type="entry name" value="HTH_18"/>
    <property type="match status" value="1"/>
</dbReference>
<dbReference type="EMBL" id="LT796768">
    <property type="protein sequence ID" value="SKB09866.1"/>
    <property type="molecule type" value="Genomic_DNA"/>
</dbReference>
<accession>A0A1T4Z7F3</accession>
<dbReference type="PANTHER" id="PTHR46796">
    <property type="entry name" value="HTH-TYPE TRANSCRIPTIONAL ACTIVATOR RHAS-RELATED"/>
    <property type="match status" value="1"/>
</dbReference>
<dbReference type="InterPro" id="IPR020449">
    <property type="entry name" value="Tscrpt_reg_AraC-type_HTH"/>
</dbReference>
<proteinExistence type="predicted"/>
<dbReference type="STRING" id="1736691.SAMN06295964_2945"/>
<evidence type="ECO:0000256" key="3">
    <source>
        <dbReference type="ARBA" id="ARBA00023163"/>
    </source>
</evidence>
<dbReference type="InterPro" id="IPR018062">
    <property type="entry name" value="HTH_AraC-typ_CS"/>
</dbReference>
<feature type="domain" description="HTH araC/xylS-type" evidence="4">
    <location>
        <begin position="213"/>
        <end position="313"/>
    </location>
</feature>
<dbReference type="SMART" id="SM00342">
    <property type="entry name" value="HTH_ARAC"/>
    <property type="match status" value="1"/>
</dbReference>
<dbReference type="InterPro" id="IPR018060">
    <property type="entry name" value="HTH_AraC"/>
</dbReference>
<dbReference type="OrthoDB" id="9799345at2"/>
<name>A0A1T4Z7F3_9ACTN</name>
<dbReference type="AlphaFoldDB" id="A0A1T4Z7F3"/>
<keyword evidence="6" id="KW-1185">Reference proteome</keyword>
<keyword evidence="2" id="KW-0238">DNA-binding</keyword>
<keyword evidence="1" id="KW-0805">Transcription regulation</keyword>
<dbReference type="GO" id="GO:0003700">
    <property type="term" value="F:DNA-binding transcription factor activity"/>
    <property type="evidence" value="ECO:0007669"/>
    <property type="project" value="InterPro"/>
</dbReference>
<dbReference type="SUPFAM" id="SSF46689">
    <property type="entry name" value="Homeodomain-like"/>
    <property type="match status" value="1"/>
</dbReference>
<dbReference type="Pfam" id="PF14525">
    <property type="entry name" value="AraC_binding_2"/>
    <property type="match status" value="1"/>
</dbReference>
<dbReference type="PROSITE" id="PS00041">
    <property type="entry name" value="HTH_ARAC_FAMILY_1"/>
    <property type="match status" value="1"/>
</dbReference>
<dbReference type="PROSITE" id="PS01124">
    <property type="entry name" value="HTH_ARAC_FAMILY_2"/>
    <property type="match status" value="1"/>
</dbReference>
<evidence type="ECO:0000313" key="5">
    <source>
        <dbReference type="EMBL" id="SKB09866.1"/>
    </source>
</evidence>
<gene>
    <name evidence="5" type="ORF">SAMN06295964_2945</name>
</gene>
<evidence type="ECO:0000256" key="1">
    <source>
        <dbReference type="ARBA" id="ARBA00023015"/>
    </source>
</evidence>
<sequence length="321" mass="35823">MPLILDTEALPEADRTEQFVEVMRTTSRSSVVEPDLGRGTPTSRMRFTPTGQGSLFTNRSSSTRISLSPREAADADDAFLAVAIQLEGTALRRTPTGERLERPGDVFIVDQRSGFDVRWPDISHTAAYLVPRELLGFSRAEEDLAAAGVQHSPLYPMLRRHMVELARLPDELLQGPVGTEVDGSTVALLRALIISTRGDHRFTQETSDSTLLSLVQAYIRQHARDADLDATRIAQAVNVSRRTIYRLFSAEPTSLEQYVISTRLEAARNELESGDPATPIASIAYRFAFKDPRHFVRRFKSEYGLTPHEFRAQFGASPPRR</sequence>
<evidence type="ECO:0000259" key="4">
    <source>
        <dbReference type="PROSITE" id="PS01124"/>
    </source>
</evidence>
<dbReference type="GO" id="GO:0043565">
    <property type="term" value="F:sequence-specific DNA binding"/>
    <property type="evidence" value="ECO:0007669"/>
    <property type="project" value="InterPro"/>
</dbReference>
<reference evidence="6" key="1">
    <citation type="submission" date="2017-02" db="EMBL/GenBank/DDBJ databases">
        <authorList>
            <person name="Varghese N."/>
            <person name="Submissions S."/>
        </authorList>
    </citation>
    <scope>NUCLEOTIDE SEQUENCE [LARGE SCALE GENOMIC DNA]</scope>
    <source>
        <strain evidence="6">9H-4</strain>
    </source>
</reference>
<organism evidence="5 6">
    <name type="scientific">Aeromicrobium choanae</name>
    <dbReference type="NCBI Taxonomy" id="1736691"/>
    <lineage>
        <taxon>Bacteria</taxon>
        <taxon>Bacillati</taxon>
        <taxon>Actinomycetota</taxon>
        <taxon>Actinomycetes</taxon>
        <taxon>Propionibacteriales</taxon>
        <taxon>Nocardioidaceae</taxon>
        <taxon>Aeromicrobium</taxon>
    </lineage>
</organism>
<dbReference type="InterPro" id="IPR035418">
    <property type="entry name" value="AraC-bd_2"/>
</dbReference>
<dbReference type="PANTHER" id="PTHR46796:SF6">
    <property type="entry name" value="ARAC SUBFAMILY"/>
    <property type="match status" value="1"/>
</dbReference>
<dbReference type="Gene3D" id="1.10.10.60">
    <property type="entry name" value="Homeodomain-like"/>
    <property type="match status" value="1"/>
</dbReference>